<comment type="caution">
    <text evidence="3">The sequence shown here is derived from an EMBL/GenBank/DDBJ whole genome shotgun (WGS) entry which is preliminary data.</text>
</comment>
<dbReference type="Proteomes" id="UP001168990">
    <property type="component" value="Unassembled WGS sequence"/>
</dbReference>
<evidence type="ECO:0000259" key="2">
    <source>
        <dbReference type="PROSITE" id="PS50181"/>
    </source>
</evidence>
<reference evidence="3" key="2">
    <citation type="submission" date="2023-03" db="EMBL/GenBank/DDBJ databases">
        <authorList>
            <person name="Inwood S.N."/>
            <person name="Skelly J.G."/>
            <person name="Guhlin J."/>
            <person name="Harrop T.W.R."/>
            <person name="Goldson S.G."/>
            <person name="Dearden P.K."/>
        </authorList>
    </citation>
    <scope>NUCLEOTIDE SEQUENCE</scope>
    <source>
        <strain evidence="3">Irish</strain>
        <tissue evidence="3">Whole body</tissue>
    </source>
</reference>
<organism evidence="3 4">
    <name type="scientific">Microctonus aethiopoides</name>
    <dbReference type="NCBI Taxonomy" id="144406"/>
    <lineage>
        <taxon>Eukaryota</taxon>
        <taxon>Metazoa</taxon>
        <taxon>Ecdysozoa</taxon>
        <taxon>Arthropoda</taxon>
        <taxon>Hexapoda</taxon>
        <taxon>Insecta</taxon>
        <taxon>Pterygota</taxon>
        <taxon>Neoptera</taxon>
        <taxon>Endopterygota</taxon>
        <taxon>Hymenoptera</taxon>
        <taxon>Apocrita</taxon>
        <taxon>Ichneumonoidea</taxon>
        <taxon>Braconidae</taxon>
        <taxon>Euphorinae</taxon>
        <taxon>Microctonus</taxon>
    </lineage>
</organism>
<dbReference type="InterPro" id="IPR032675">
    <property type="entry name" value="LRR_dom_sf"/>
</dbReference>
<evidence type="ECO:0000313" key="3">
    <source>
        <dbReference type="EMBL" id="KAK0157623.1"/>
    </source>
</evidence>
<dbReference type="SMART" id="SM00256">
    <property type="entry name" value="FBOX"/>
    <property type="match status" value="1"/>
</dbReference>
<sequence>MVENNCDDENRKVKRIKLSEADNQNLSINDLPDECLLKIFSCFHLGELLQVEKVCQRWESLCEQLWKKITQFLLYFCDWTTDDIIWYDIADSKTDVNHIKKLLERCGKYITHFEISGTATESAPSVTNLLAVVPKLCRNLTSMILYQEDEIFDYPMMQNLTRIKSLMDLSLTFSENNLPMKSINMLGNLVNLKKLYLSVEQLEDDNVIYISNNCKQLKALSISSSEKITDKGIVSTANLPKLESLGIAYLDYVTDDSIENLSSSLKRLWCIGCPDIKDDGVIKLIRKSSKLRYINLMDTPVTEALHQIVEEVNSMRSNCDQIEILMGKINDESYCSSELYISDDSDDADEDDYYYFP</sequence>
<dbReference type="AlphaFoldDB" id="A0AA39C4E0"/>
<protein>
    <recommendedName>
        <fullName evidence="2">F-box domain-containing protein</fullName>
    </recommendedName>
</protein>
<dbReference type="PROSITE" id="PS50181">
    <property type="entry name" value="FBOX"/>
    <property type="match status" value="1"/>
</dbReference>
<dbReference type="GO" id="GO:0031146">
    <property type="term" value="P:SCF-dependent proteasomal ubiquitin-dependent protein catabolic process"/>
    <property type="evidence" value="ECO:0007669"/>
    <property type="project" value="TreeGrafter"/>
</dbReference>
<dbReference type="SMART" id="SM00367">
    <property type="entry name" value="LRR_CC"/>
    <property type="match status" value="2"/>
</dbReference>
<gene>
    <name evidence="3" type="ORF">PV328_011338</name>
</gene>
<dbReference type="Pfam" id="PF12937">
    <property type="entry name" value="F-box-like"/>
    <property type="match status" value="1"/>
</dbReference>
<name>A0AA39C4E0_9HYME</name>
<evidence type="ECO:0000313" key="4">
    <source>
        <dbReference type="Proteomes" id="UP001168990"/>
    </source>
</evidence>
<keyword evidence="4" id="KW-1185">Reference proteome</keyword>
<proteinExistence type="predicted"/>
<dbReference type="Gene3D" id="1.20.1280.50">
    <property type="match status" value="1"/>
</dbReference>
<dbReference type="InterPro" id="IPR036047">
    <property type="entry name" value="F-box-like_dom_sf"/>
</dbReference>
<dbReference type="InterPro" id="IPR001810">
    <property type="entry name" value="F-box_dom"/>
</dbReference>
<dbReference type="Pfam" id="PF25372">
    <property type="entry name" value="DUF7885"/>
    <property type="match status" value="1"/>
</dbReference>
<accession>A0AA39C4E0</accession>
<feature type="domain" description="F-box" evidence="2">
    <location>
        <begin position="25"/>
        <end position="69"/>
    </location>
</feature>
<dbReference type="PANTHER" id="PTHR13318">
    <property type="entry name" value="PARTNER OF PAIRED, ISOFORM B-RELATED"/>
    <property type="match status" value="1"/>
</dbReference>
<keyword evidence="1" id="KW-0833">Ubl conjugation pathway</keyword>
<dbReference type="EMBL" id="JAQQBS010001425">
    <property type="protein sequence ID" value="KAK0157623.1"/>
    <property type="molecule type" value="Genomic_DNA"/>
</dbReference>
<dbReference type="InterPro" id="IPR057207">
    <property type="entry name" value="FBXL15_LRR"/>
</dbReference>
<dbReference type="Gene3D" id="3.80.10.10">
    <property type="entry name" value="Ribonuclease Inhibitor"/>
    <property type="match status" value="1"/>
</dbReference>
<dbReference type="SUPFAM" id="SSF81383">
    <property type="entry name" value="F-box domain"/>
    <property type="match status" value="1"/>
</dbReference>
<reference evidence="3" key="1">
    <citation type="journal article" date="2023" name="bioRxiv">
        <title>Scaffold-level genome assemblies of two parasitoid biocontrol wasps reveal the parthenogenesis mechanism and an associated novel virus.</title>
        <authorList>
            <person name="Inwood S."/>
            <person name="Skelly J."/>
            <person name="Guhlin J."/>
            <person name="Harrop T."/>
            <person name="Goldson S."/>
            <person name="Dearden P."/>
        </authorList>
    </citation>
    <scope>NUCLEOTIDE SEQUENCE</scope>
    <source>
        <strain evidence="3">Irish</strain>
        <tissue evidence="3">Whole body</tissue>
    </source>
</reference>
<dbReference type="GO" id="GO:0019005">
    <property type="term" value="C:SCF ubiquitin ligase complex"/>
    <property type="evidence" value="ECO:0007669"/>
    <property type="project" value="TreeGrafter"/>
</dbReference>
<evidence type="ECO:0000256" key="1">
    <source>
        <dbReference type="ARBA" id="ARBA00022786"/>
    </source>
</evidence>
<dbReference type="SUPFAM" id="SSF52047">
    <property type="entry name" value="RNI-like"/>
    <property type="match status" value="1"/>
</dbReference>
<dbReference type="InterPro" id="IPR006553">
    <property type="entry name" value="Leu-rich_rpt_Cys-con_subtyp"/>
</dbReference>